<organism evidence="1 2">
    <name type="scientific">Blattamonas nauphoetae</name>
    <dbReference type="NCBI Taxonomy" id="2049346"/>
    <lineage>
        <taxon>Eukaryota</taxon>
        <taxon>Metamonada</taxon>
        <taxon>Preaxostyla</taxon>
        <taxon>Oxymonadida</taxon>
        <taxon>Blattamonas</taxon>
    </lineage>
</organism>
<name>A0ABQ9YG96_9EUKA</name>
<reference evidence="1 2" key="1">
    <citation type="journal article" date="2022" name="bioRxiv">
        <title>Genomics of Preaxostyla Flagellates Illuminates Evolutionary Transitions and the Path Towards Mitochondrial Loss.</title>
        <authorList>
            <person name="Novak L.V.F."/>
            <person name="Treitli S.C."/>
            <person name="Pyrih J."/>
            <person name="Halakuc P."/>
            <person name="Pipaliya S.V."/>
            <person name="Vacek V."/>
            <person name="Brzon O."/>
            <person name="Soukal P."/>
            <person name="Eme L."/>
            <person name="Dacks J.B."/>
            <person name="Karnkowska A."/>
            <person name="Elias M."/>
            <person name="Hampl V."/>
        </authorList>
    </citation>
    <scope>NUCLEOTIDE SEQUENCE [LARGE SCALE GENOMIC DNA]</scope>
    <source>
        <strain evidence="1">NAU3</strain>
        <tissue evidence="1">Gut</tissue>
    </source>
</reference>
<protein>
    <submittedName>
        <fullName evidence="1">Uncharacterized protein</fullName>
    </submittedName>
</protein>
<proteinExistence type="predicted"/>
<dbReference type="Proteomes" id="UP001281761">
    <property type="component" value="Unassembled WGS sequence"/>
</dbReference>
<sequence length="73" mass="8360">MFKTFTKNPVRPNKYQPHHPLRHVFNTSKVWCEQKALSLLHGRLSVCEGVSDITSATVYALHQLINGLKETLE</sequence>
<keyword evidence="2" id="KW-1185">Reference proteome</keyword>
<gene>
    <name evidence="1" type="ORF">BLNAU_2217</name>
</gene>
<evidence type="ECO:0000313" key="2">
    <source>
        <dbReference type="Proteomes" id="UP001281761"/>
    </source>
</evidence>
<evidence type="ECO:0000313" key="1">
    <source>
        <dbReference type="EMBL" id="KAK2962782.1"/>
    </source>
</evidence>
<accession>A0ABQ9YG96</accession>
<comment type="caution">
    <text evidence="1">The sequence shown here is derived from an EMBL/GenBank/DDBJ whole genome shotgun (WGS) entry which is preliminary data.</text>
</comment>
<dbReference type="EMBL" id="JARBJD010000009">
    <property type="protein sequence ID" value="KAK2962782.1"/>
    <property type="molecule type" value="Genomic_DNA"/>
</dbReference>